<name>A0AA37SZ46_9ALTE</name>
<dbReference type="Pfam" id="PF01292">
    <property type="entry name" value="Ni_hydr_CYTB"/>
    <property type="match status" value="1"/>
</dbReference>
<evidence type="ECO:0000256" key="3">
    <source>
        <dbReference type="ARBA" id="ARBA00022692"/>
    </source>
</evidence>
<keyword evidence="9" id="KW-1185">Reference proteome</keyword>
<reference evidence="8" key="2">
    <citation type="submission" date="2023-01" db="EMBL/GenBank/DDBJ databases">
        <title>Draft genome sequence of Agaribacter marinus strain NBRC 110023.</title>
        <authorList>
            <person name="Sun Q."/>
            <person name="Mori K."/>
        </authorList>
    </citation>
    <scope>NUCLEOTIDE SEQUENCE</scope>
    <source>
        <strain evidence="8">NBRC 110023</strain>
    </source>
</reference>
<dbReference type="SUPFAM" id="SSF81342">
    <property type="entry name" value="Transmembrane di-heme cytochromes"/>
    <property type="match status" value="1"/>
</dbReference>
<evidence type="ECO:0000313" key="9">
    <source>
        <dbReference type="Proteomes" id="UP001156601"/>
    </source>
</evidence>
<keyword evidence="2" id="KW-1003">Cell membrane</keyword>
<feature type="domain" description="Cytochrome b561 bacterial/Ni-hydrogenase" evidence="7">
    <location>
        <begin position="6"/>
        <end position="178"/>
    </location>
</feature>
<feature type="transmembrane region" description="Helical" evidence="6">
    <location>
        <begin position="145"/>
        <end position="165"/>
    </location>
</feature>
<dbReference type="RefSeq" id="WP_284216879.1">
    <property type="nucleotide sequence ID" value="NZ_BSOT01000005.1"/>
</dbReference>
<protein>
    <submittedName>
        <fullName evidence="8">Cytochrome b561</fullName>
    </submittedName>
</protein>
<evidence type="ECO:0000256" key="1">
    <source>
        <dbReference type="ARBA" id="ARBA00004651"/>
    </source>
</evidence>
<feature type="transmembrane region" description="Helical" evidence="6">
    <location>
        <begin position="94"/>
        <end position="116"/>
    </location>
</feature>
<dbReference type="InterPro" id="IPR016174">
    <property type="entry name" value="Di-haem_cyt_TM"/>
</dbReference>
<sequence length="226" mass="25676">MHQVIVWDFPTRAFHWLLVMALIFQYVSGDILDDAMQWHFYVGYFTLGLLVFRVVWGVVGHTYSRFTYFVCSPKTVFNYLQGQDTREYLTHNPVGALSTIALLTLFLTQAVSGLFISDDIFYEGPWHSAASDAMIDTANFLHGQMYILLMSIALIHVLAVLFYQFKKKQPLVQSMVHGKKPSVKAGHKPKPLNLLFALMVVALSAGALYLIVEVLPPPVEDSFYDY</sequence>
<proteinExistence type="predicted"/>
<dbReference type="GO" id="GO:0005886">
    <property type="term" value="C:plasma membrane"/>
    <property type="evidence" value="ECO:0007669"/>
    <property type="project" value="UniProtKB-SubCell"/>
</dbReference>
<evidence type="ECO:0000313" key="8">
    <source>
        <dbReference type="EMBL" id="GLR70586.1"/>
    </source>
</evidence>
<reference evidence="8" key="1">
    <citation type="journal article" date="2014" name="Int. J. Syst. Evol. Microbiol.">
        <title>Complete genome sequence of Corynebacterium casei LMG S-19264T (=DSM 44701T), isolated from a smear-ripened cheese.</title>
        <authorList>
            <consortium name="US DOE Joint Genome Institute (JGI-PGF)"/>
            <person name="Walter F."/>
            <person name="Albersmeier A."/>
            <person name="Kalinowski J."/>
            <person name="Ruckert C."/>
        </authorList>
    </citation>
    <scope>NUCLEOTIDE SEQUENCE</scope>
    <source>
        <strain evidence="8">NBRC 110023</strain>
    </source>
</reference>
<accession>A0AA37SZ46</accession>
<dbReference type="GO" id="GO:0009055">
    <property type="term" value="F:electron transfer activity"/>
    <property type="evidence" value="ECO:0007669"/>
    <property type="project" value="InterPro"/>
</dbReference>
<dbReference type="Gene3D" id="1.20.950.20">
    <property type="entry name" value="Transmembrane di-heme cytochromes, Chain C"/>
    <property type="match status" value="1"/>
</dbReference>
<dbReference type="EMBL" id="BSOT01000005">
    <property type="protein sequence ID" value="GLR70586.1"/>
    <property type="molecule type" value="Genomic_DNA"/>
</dbReference>
<feature type="transmembrane region" description="Helical" evidence="6">
    <location>
        <begin position="39"/>
        <end position="59"/>
    </location>
</feature>
<dbReference type="InterPro" id="IPR011577">
    <property type="entry name" value="Cyt_b561_bac/Ni-Hgenase"/>
</dbReference>
<evidence type="ECO:0000256" key="5">
    <source>
        <dbReference type="ARBA" id="ARBA00023136"/>
    </source>
</evidence>
<dbReference type="GO" id="GO:0022904">
    <property type="term" value="P:respiratory electron transport chain"/>
    <property type="evidence" value="ECO:0007669"/>
    <property type="project" value="InterPro"/>
</dbReference>
<gene>
    <name evidence="8" type="ORF">GCM10007852_14940</name>
</gene>
<evidence type="ECO:0000256" key="6">
    <source>
        <dbReference type="SAM" id="Phobius"/>
    </source>
</evidence>
<evidence type="ECO:0000256" key="4">
    <source>
        <dbReference type="ARBA" id="ARBA00022989"/>
    </source>
</evidence>
<dbReference type="AlphaFoldDB" id="A0AA37SZ46"/>
<evidence type="ECO:0000259" key="7">
    <source>
        <dbReference type="Pfam" id="PF01292"/>
    </source>
</evidence>
<comment type="subcellular location">
    <subcellularLocation>
        <location evidence="1">Cell membrane</location>
        <topology evidence="1">Multi-pass membrane protein</topology>
    </subcellularLocation>
</comment>
<dbReference type="PANTHER" id="PTHR30485:SF2">
    <property type="entry name" value="BLL0597 PROTEIN"/>
    <property type="match status" value="1"/>
</dbReference>
<feature type="transmembrane region" description="Helical" evidence="6">
    <location>
        <begin position="192"/>
        <end position="212"/>
    </location>
</feature>
<dbReference type="Proteomes" id="UP001156601">
    <property type="component" value="Unassembled WGS sequence"/>
</dbReference>
<dbReference type="PANTHER" id="PTHR30485">
    <property type="entry name" value="NI/FE-HYDROGENASE 1 B-TYPE CYTOCHROME SUBUNIT"/>
    <property type="match status" value="1"/>
</dbReference>
<comment type="caution">
    <text evidence="8">The sequence shown here is derived from an EMBL/GenBank/DDBJ whole genome shotgun (WGS) entry which is preliminary data.</text>
</comment>
<dbReference type="GO" id="GO:0020037">
    <property type="term" value="F:heme binding"/>
    <property type="evidence" value="ECO:0007669"/>
    <property type="project" value="TreeGrafter"/>
</dbReference>
<keyword evidence="4 6" id="KW-1133">Transmembrane helix</keyword>
<keyword evidence="3 6" id="KW-0812">Transmembrane</keyword>
<organism evidence="8 9">
    <name type="scientific">Agaribacter marinus</name>
    <dbReference type="NCBI Taxonomy" id="1431249"/>
    <lineage>
        <taxon>Bacteria</taxon>
        <taxon>Pseudomonadati</taxon>
        <taxon>Pseudomonadota</taxon>
        <taxon>Gammaproteobacteria</taxon>
        <taxon>Alteromonadales</taxon>
        <taxon>Alteromonadaceae</taxon>
        <taxon>Agaribacter</taxon>
    </lineage>
</organism>
<evidence type="ECO:0000256" key="2">
    <source>
        <dbReference type="ARBA" id="ARBA00022475"/>
    </source>
</evidence>
<keyword evidence="5 6" id="KW-0472">Membrane</keyword>
<dbReference type="InterPro" id="IPR051542">
    <property type="entry name" value="Hydrogenase_cytochrome"/>
</dbReference>